<evidence type="ECO:0000313" key="2">
    <source>
        <dbReference type="EMBL" id="GAA1233533.1"/>
    </source>
</evidence>
<evidence type="ECO:0000313" key="3">
    <source>
        <dbReference type="Proteomes" id="UP001500653"/>
    </source>
</evidence>
<comment type="caution">
    <text evidence="2">The sequence shown here is derived from an EMBL/GenBank/DDBJ whole genome shotgun (WGS) entry which is preliminary data.</text>
</comment>
<accession>A0ABP4GPW0</accession>
<proteinExistence type="predicted"/>
<keyword evidence="3" id="KW-1185">Reference proteome</keyword>
<dbReference type="SUPFAM" id="SSF51735">
    <property type="entry name" value="NAD(P)-binding Rossmann-fold domains"/>
    <property type="match status" value="1"/>
</dbReference>
<dbReference type="Gene3D" id="3.40.50.720">
    <property type="entry name" value="NAD(P)-binding Rossmann-like Domain"/>
    <property type="match status" value="1"/>
</dbReference>
<dbReference type="InterPro" id="IPR036291">
    <property type="entry name" value="NAD(P)-bd_dom_sf"/>
</dbReference>
<dbReference type="InterPro" id="IPR003781">
    <property type="entry name" value="CoA-bd"/>
</dbReference>
<dbReference type="SMART" id="SM00881">
    <property type="entry name" value="CoA_binding"/>
    <property type="match status" value="1"/>
</dbReference>
<reference evidence="3" key="1">
    <citation type="journal article" date="2019" name="Int. J. Syst. Evol. Microbiol.">
        <title>The Global Catalogue of Microorganisms (GCM) 10K type strain sequencing project: providing services to taxonomists for standard genome sequencing and annotation.</title>
        <authorList>
            <consortium name="The Broad Institute Genomics Platform"/>
            <consortium name="The Broad Institute Genome Sequencing Center for Infectious Disease"/>
            <person name="Wu L."/>
            <person name="Ma J."/>
        </authorList>
    </citation>
    <scope>NUCLEOTIDE SEQUENCE [LARGE SCALE GENOMIC DNA]</scope>
    <source>
        <strain evidence="3">JCM 13023</strain>
    </source>
</reference>
<evidence type="ECO:0000259" key="1">
    <source>
        <dbReference type="SMART" id="SM00881"/>
    </source>
</evidence>
<dbReference type="Proteomes" id="UP001500653">
    <property type="component" value="Unassembled WGS sequence"/>
</dbReference>
<dbReference type="PANTHER" id="PTHR33303">
    <property type="entry name" value="CYTOPLASMIC PROTEIN-RELATED"/>
    <property type="match status" value="1"/>
</dbReference>
<sequence>MGGVARPGCGEAGLRCPHATYAEHMSDAATAERVLSEATTIAVVGLSRDPAKSAHSVPAAMQSAGFRVIPVHPSADVLLGERVYRSLADVPEPVDIVDVFRPSGEAAEVARGAAAIGAKSLWLQQDIVSAEARAIAAEAEMDYVEDQCIAVVRAIAGITR</sequence>
<dbReference type="PANTHER" id="PTHR33303:SF2">
    <property type="entry name" value="COA-BINDING DOMAIN-CONTAINING PROTEIN"/>
    <property type="match status" value="1"/>
</dbReference>
<feature type="domain" description="CoA-binding" evidence="1">
    <location>
        <begin position="35"/>
        <end position="128"/>
    </location>
</feature>
<dbReference type="EMBL" id="BAAALN010000005">
    <property type="protein sequence ID" value="GAA1233533.1"/>
    <property type="molecule type" value="Genomic_DNA"/>
</dbReference>
<protein>
    <submittedName>
        <fullName evidence="2">CoA-binding protein</fullName>
    </submittedName>
</protein>
<dbReference type="Pfam" id="PF13380">
    <property type="entry name" value="CoA_binding_2"/>
    <property type="match status" value="1"/>
</dbReference>
<gene>
    <name evidence="2" type="ORF">GCM10009676_16120</name>
</gene>
<name>A0ABP4GPW0_9PSEU</name>
<organism evidence="2 3">
    <name type="scientific">Prauserella halophila</name>
    <dbReference type="NCBI Taxonomy" id="185641"/>
    <lineage>
        <taxon>Bacteria</taxon>
        <taxon>Bacillati</taxon>
        <taxon>Actinomycetota</taxon>
        <taxon>Actinomycetes</taxon>
        <taxon>Pseudonocardiales</taxon>
        <taxon>Pseudonocardiaceae</taxon>
        <taxon>Prauserella</taxon>
    </lineage>
</organism>